<feature type="signal peptide" evidence="2">
    <location>
        <begin position="1"/>
        <end position="19"/>
    </location>
</feature>
<name>T1KYR4_TETUR</name>
<evidence type="ECO:0000256" key="1">
    <source>
        <dbReference type="SAM" id="MobiDB-lite"/>
    </source>
</evidence>
<dbReference type="Proteomes" id="UP000015104">
    <property type="component" value="Unassembled WGS sequence"/>
</dbReference>
<dbReference type="EnsemblMetazoa" id="tetur27g01610.1">
    <property type="protein sequence ID" value="tetur27g01610.1"/>
    <property type="gene ID" value="tetur27g01610"/>
</dbReference>
<keyword evidence="2" id="KW-0732">Signal</keyword>
<evidence type="ECO:0000313" key="3">
    <source>
        <dbReference type="EnsemblMetazoa" id="tetur27g01610.1"/>
    </source>
</evidence>
<reference evidence="3" key="2">
    <citation type="submission" date="2015-06" db="UniProtKB">
        <authorList>
            <consortium name="EnsemblMetazoa"/>
        </authorList>
    </citation>
    <scope>IDENTIFICATION</scope>
</reference>
<evidence type="ECO:0000313" key="4">
    <source>
        <dbReference type="Proteomes" id="UP000015104"/>
    </source>
</evidence>
<organism evidence="3 4">
    <name type="scientific">Tetranychus urticae</name>
    <name type="common">Two-spotted spider mite</name>
    <dbReference type="NCBI Taxonomy" id="32264"/>
    <lineage>
        <taxon>Eukaryota</taxon>
        <taxon>Metazoa</taxon>
        <taxon>Ecdysozoa</taxon>
        <taxon>Arthropoda</taxon>
        <taxon>Chelicerata</taxon>
        <taxon>Arachnida</taxon>
        <taxon>Acari</taxon>
        <taxon>Acariformes</taxon>
        <taxon>Trombidiformes</taxon>
        <taxon>Prostigmata</taxon>
        <taxon>Eleutherengona</taxon>
        <taxon>Raphignathae</taxon>
        <taxon>Tetranychoidea</taxon>
        <taxon>Tetranychidae</taxon>
        <taxon>Tetranychus</taxon>
    </lineage>
</organism>
<accession>T1KYR4</accession>
<feature type="region of interest" description="Disordered" evidence="1">
    <location>
        <begin position="28"/>
        <end position="63"/>
    </location>
</feature>
<dbReference type="HOGENOM" id="CLU_2888643_0_0_1"/>
<dbReference type="AlphaFoldDB" id="T1KYR4"/>
<feature type="compositionally biased region" description="Basic and acidic residues" evidence="1">
    <location>
        <begin position="48"/>
        <end position="63"/>
    </location>
</feature>
<feature type="chain" id="PRO_5004591971" evidence="2">
    <location>
        <begin position="20"/>
        <end position="63"/>
    </location>
</feature>
<dbReference type="EMBL" id="CAEY01000716">
    <property type="status" value="NOT_ANNOTATED_CDS"/>
    <property type="molecule type" value="Genomic_DNA"/>
</dbReference>
<reference evidence="4" key="1">
    <citation type="submission" date="2011-08" db="EMBL/GenBank/DDBJ databases">
        <authorList>
            <person name="Rombauts S."/>
        </authorList>
    </citation>
    <scope>NUCLEOTIDE SEQUENCE</scope>
    <source>
        <strain evidence="4">London</strain>
    </source>
</reference>
<evidence type="ECO:0000256" key="2">
    <source>
        <dbReference type="SAM" id="SignalP"/>
    </source>
</evidence>
<protein>
    <submittedName>
        <fullName evidence="3">Uncharacterized protein</fullName>
    </submittedName>
</protein>
<proteinExistence type="predicted"/>
<sequence length="63" mass="6902">MHSSIIGFALLLVLTFTEAKDLKSLETAYSSRYPLPPPEYGQSHGSYGKHDSSYGAHGHDDYG</sequence>
<keyword evidence="4" id="KW-1185">Reference proteome</keyword>